<keyword evidence="5 9" id="KW-0812">Transmembrane</keyword>
<evidence type="ECO:0000256" key="3">
    <source>
        <dbReference type="ARBA" id="ARBA00022475"/>
    </source>
</evidence>
<accession>A0ABS4XHW6</accession>
<feature type="region of interest" description="Disordered" evidence="8">
    <location>
        <begin position="1"/>
        <end position="27"/>
    </location>
</feature>
<evidence type="ECO:0000256" key="8">
    <source>
        <dbReference type="SAM" id="MobiDB-lite"/>
    </source>
</evidence>
<keyword evidence="12" id="KW-1185">Reference proteome</keyword>
<protein>
    <submittedName>
        <fullName evidence="11">Spermidine/putrescine transport system permease protein</fullName>
    </submittedName>
</protein>
<evidence type="ECO:0000256" key="5">
    <source>
        <dbReference type="ARBA" id="ARBA00022692"/>
    </source>
</evidence>
<evidence type="ECO:0000256" key="9">
    <source>
        <dbReference type="SAM" id="Phobius"/>
    </source>
</evidence>
<dbReference type="PANTHER" id="PTHR43357">
    <property type="entry name" value="INNER MEMBRANE ABC TRANSPORTER PERMEASE PROTEIN YDCV"/>
    <property type="match status" value="1"/>
</dbReference>
<organism evidence="11 12">
    <name type="scientific">Paeniglutamicibacter kerguelensis</name>
    <dbReference type="NCBI Taxonomy" id="254788"/>
    <lineage>
        <taxon>Bacteria</taxon>
        <taxon>Bacillati</taxon>
        <taxon>Actinomycetota</taxon>
        <taxon>Actinomycetes</taxon>
        <taxon>Micrococcales</taxon>
        <taxon>Micrococcaceae</taxon>
        <taxon>Paeniglutamicibacter</taxon>
    </lineage>
</organism>
<keyword evidence="4" id="KW-0997">Cell inner membrane</keyword>
<dbReference type="InterPro" id="IPR000515">
    <property type="entry name" value="MetI-like"/>
</dbReference>
<feature type="transmembrane region" description="Helical" evidence="9">
    <location>
        <begin position="79"/>
        <end position="109"/>
    </location>
</feature>
<proteinExistence type="predicted"/>
<dbReference type="SUPFAM" id="SSF161098">
    <property type="entry name" value="MetI-like"/>
    <property type="match status" value="1"/>
</dbReference>
<reference evidence="11 12" key="1">
    <citation type="submission" date="2021-03" db="EMBL/GenBank/DDBJ databases">
        <title>Sequencing the genomes of 1000 actinobacteria strains.</title>
        <authorList>
            <person name="Klenk H.-P."/>
        </authorList>
    </citation>
    <scope>NUCLEOTIDE SEQUENCE [LARGE SCALE GENOMIC DNA]</scope>
    <source>
        <strain evidence="11 12">DSM 15797</strain>
    </source>
</reference>
<feature type="transmembrane region" description="Helical" evidence="9">
    <location>
        <begin position="121"/>
        <end position="142"/>
    </location>
</feature>
<dbReference type="PANTHER" id="PTHR43357:SF4">
    <property type="entry name" value="INNER MEMBRANE ABC TRANSPORTER PERMEASE PROTEIN YDCV"/>
    <property type="match status" value="1"/>
</dbReference>
<name>A0ABS4XHW6_9MICC</name>
<dbReference type="RefSeq" id="WP_210000422.1">
    <property type="nucleotide sequence ID" value="NZ_BAAAJY010000001.1"/>
</dbReference>
<keyword evidence="3" id="KW-1003">Cell membrane</keyword>
<feature type="transmembrane region" description="Helical" evidence="9">
    <location>
        <begin position="36"/>
        <end position="59"/>
    </location>
</feature>
<dbReference type="PROSITE" id="PS50928">
    <property type="entry name" value="ABC_TM1"/>
    <property type="match status" value="1"/>
</dbReference>
<gene>
    <name evidence="11" type="ORF">JOF47_003359</name>
</gene>
<feature type="transmembrane region" description="Helical" evidence="9">
    <location>
        <begin position="148"/>
        <end position="169"/>
    </location>
</feature>
<keyword evidence="7 9" id="KW-0472">Membrane</keyword>
<keyword evidence="2" id="KW-0813">Transport</keyword>
<evidence type="ECO:0000313" key="12">
    <source>
        <dbReference type="Proteomes" id="UP001296993"/>
    </source>
</evidence>
<dbReference type="CDD" id="cd06261">
    <property type="entry name" value="TM_PBP2"/>
    <property type="match status" value="1"/>
</dbReference>
<feature type="domain" description="ABC transmembrane type-1" evidence="10">
    <location>
        <begin position="83"/>
        <end position="270"/>
    </location>
</feature>
<evidence type="ECO:0000256" key="2">
    <source>
        <dbReference type="ARBA" id="ARBA00022448"/>
    </source>
</evidence>
<comment type="subcellular location">
    <subcellularLocation>
        <location evidence="1">Cell inner membrane</location>
        <topology evidence="1">Multi-pass membrane protein</topology>
    </subcellularLocation>
</comment>
<evidence type="ECO:0000256" key="4">
    <source>
        <dbReference type="ARBA" id="ARBA00022519"/>
    </source>
</evidence>
<feature type="transmembrane region" description="Helical" evidence="9">
    <location>
        <begin position="253"/>
        <end position="275"/>
    </location>
</feature>
<dbReference type="Gene3D" id="1.10.3720.10">
    <property type="entry name" value="MetI-like"/>
    <property type="match status" value="1"/>
</dbReference>
<dbReference type="EMBL" id="JAGIOF010000001">
    <property type="protein sequence ID" value="MBP2387848.1"/>
    <property type="molecule type" value="Genomic_DNA"/>
</dbReference>
<keyword evidence="6 9" id="KW-1133">Transmembrane helix</keyword>
<evidence type="ECO:0000313" key="11">
    <source>
        <dbReference type="EMBL" id="MBP2387848.1"/>
    </source>
</evidence>
<evidence type="ECO:0000256" key="1">
    <source>
        <dbReference type="ARBA" id="ARBA00004429"/>
    </source>
</evidence>
<sequence length="289" mass="30682">MAALETAPETLREARPKAAPRTKPAGAPKLQDTARIIIFAAALVMFFIPLVASAAFGFTLPGKGFTLEPLTDALAGTDFAAQLFTTLELAVLSTLGSLVLLVPTLLFLHLKAPKMLRLTEWLSVVPYVVPAIALVGGANLFFRNVAPSFLVSTYSLVPFYMVLTLPLVYRSLDAGIRALDVQTLFAASASLGAKPRQTLLHVVLPNMRAALLGSALLSCAMVLGEYALASLLLHSTFPVFMVQVGMNQPRAAAALSFLTILATWLLLASLSSVTARRGTKKSTTKGGSR</sequence>
<feature type="compositionally biased region" description="Low complexity" evidence="8">
    <location>
        <begin position="17"/>
        <end position="27"/>
    </location>
</feature>
<evidence type="ECO:0000256" key="7">
    <source>
        <dbReference type="ARBA" id="ARBA00023136"/>
    </source>
</evidence>
<comment type="caution">
    <text evidence="11">The sequence shown here is derived from an EMBL/GenBank/DDBJ whole genome shotgun (WGS) entry which is preliminary data.</text>
</comment>
<evidence type="ECO:0000259" key="10">
    <source>
        <dbReference type="PROSITE" id="PS50928"/>
    </source>
</evidence>
<dbReference type="Proteomes" id="UP001296993">
    <property type="component" value="Unassembled WGS sequence"/>
</dbReference>
<feature type="transmembrane region" description="Helical" evidence="9">
    <location>
        <begin position="209"/>
        <end position="233"/>
    </location>
</feature>
<evidence type="ECO:0000256" key="6">
    <source>
        <dbReference type="ARBA" id="ARBA00022989"/>
    </source>
</evidence>
<dbReference type="InterPro" id="IPR035906">
    <property type="entry name" value="MetI-like_sf"/>
</dbReference>